<dbReference type="Proteomes" id="UP000012960">
    <property type="component" value="Unplaced"/>
</dbReference>
<dbReference type="InterPro" id="IPR042099">
    <property type="entry name" value="ANL_N_sf"/>
</dbReference>
<evidence type="ECO:0000256" key="5">
    <source>
        <dbReference type="ARBA" id="ARBA00022840"/>
    </source>
</evidence>
<dbReference type="GO" id="GO:0004467">
    <property type="term" value="F:long-chain fatty acid-CoA ligase activity"/>
    <property type="evidence" value="ECO:0000318"/>
    <property type="project" value="GO_Central"/>
</dbReference>
<accession>A0A804JPZ4</accession>
<dbReference type="InterPro" id="IPR025110">
    <property type="entry name" value="AMP-bd_C"/>
</dbReference>
<evidence type="ECO:0000313" key="10">
    <source>
        <dbReference type="EMBL" id="CAG1848610.1"/>
    </source>
</evidence>
<dbReference type="GO" id="GO:0046949">
    <property type="term" value="P:fatty-acyl-CoA biosynthetic process"/>
    <property type="evidence" value="ECO:0000318"/>
    <property type="project" value="GO_Central"/>
</dbReference>
<dbReference type="GO" id="GO:0016207">
    <property type="term" value="F:4-coumarate-CoA ligase activity"/>
    <property type="evidence" value="ECO:0007669"/>
    <property type="project" value="UniProtKB-EC"/>
</dbReference>
<dbReference type="CDD" id="cd05904">
    <property type="entry name" value="4CL"/>
    <property type="match status" value="1"/>
</dbReference>
<dbReference type="EC" id="6.2.1.12" evidence="2"/>
<evidence type="ECO:0000256" key="4">
    <source>
        <dbReference type="ARBA" id="ARBA00022741"/>
    </source>
</evidence>
<organism evidence="11 12">
    <name type="scientific">Musa acuminata subsp. malaccensis</name>
    <name type="common">Wild banana</name>
    <name type="synonym">Musa malaccensis</name>
    <dbReference type="NCBI Taxonomy" id="214687"/>
    <lineage>
        <taxon>Eukaryota</taxon>
        <taxon>Viridiplantae</taxon>
        <taxon>Streptophyta</taxon>
        <taxon>Embryophyta</taxon>
        <taxon>Tracheophyta</taxon>
        <taxon>Spermatophyta</taxon>
        <taxon>Magnoliopsida</taxon>
        <taxon>Liliopsida</taxon>
        <taxon>Zingiberales</taxon>
        <taxon>Musaceae</taxon>
        <taxon>Musa</taxon>
    </lineage>
</organism>
<evidence type="ECO:0000259" key="8">
    <source>
        <dbReference type="Pfam" id="PF00501"/>
    </source>
</evidence>
<proteinExistence type="inferred from homology"/>
<dbReference type="SUPFAM" id="SSF56801">
    <property type="entry name" value="Acetyl-CoA synthetase-like"/>
    <property type="match status" value="1"/>
</dbReference>
<comment type="catalytic activity">
    <reaction evidence="6">
        <text>(E)-4-coumarate + ATP + CoA = (E)-4-coumaroyl-CoA + AMP + diphosphate</text>
        <dbReference type="Rhea" id="RHEA:19641"/>
        <dbReference type="ChEBI" id="CHEBI:12876"/>
        <dbReference type="ChEBI" id="CHEBI:30616"/>
        <dbReference type="ChEBI" id="CHEBI:33019"/>
        <dbReference type="ChEBI" id="CHEBI:57287"/>
        <dbReference type="ChEBI" id="CHEBI:85008"/>
        <dbReference type="ChEBI" id="CHEBI:456215"/>
        <dbReference type="EC" id="6.2.1.12"/>
    </reaction>
    <physiologicalReaction direction="left-to-right" evidence="6">
        <dbReference type="Rhea" id="RHEA:19642"/>
    </physiologicalReaction>
</comment>
<dbReference type="Pfam" id="PF13193">
    <property type="entry name" value="AMP-binding_C"/>
    <property type="match status" value="1"/>
</dbReference>
<keyword evidence="5" id="KW-0067">ATP-binding</keyword>
<dbReference type="Gene3D" id="3.30.300.30">
    <property type="match status" value="1"/>
</dbReference>
<evidence type="ECO:0000256" key="2">
    <source>
        <dbReference type="ARBA" id="ARBA00012959"/>
    </source>
</evidence>
<evidence type="ECO:0000256" key="6">
    <source>
        <dbReference type="ARBA" id="ARBA00034252"/>
    </source>
</evidence>
<keyword evidence="4" id="KW-0547">Nucleotide-binding</keyword>
<dbReference type="InterPro" id="IPR045851">
    <property type="entry name" value="AMP-bd_C_sf"/>
</dbReference>
<keyword evidence="12" id="KW-1185">Reference proteome</keyword>
<dbReference type="FunFam" id="3.30.300.30:FF:000007">
    <property type="entry name" value="4-coumarate--CoA ligase 2"/>
    <property type="match status" value="1"/>
</dbReference>
<dbReference type="Pfam" id="PF00501">
    <property type="entry name" value="AMP-binding"/>
    <property type="match status" value="1"/>
</dbReference>
<feature type="domain" description="AMP-binding enzyme C-terminal" evidence="9">
    <location>
        <begin position="453"/>
        <end position="528"/>
    </location>
</feature>
<dbReference type="FunCoup" id="A0A804JPZ4">
    <property type="interactions" value="1065"/>
</dbReference>
<keyword evidence="3" id="KW-0436">Ligase</keyword>
<evidence type="ECO:0000313" key="11">
    <source>
        <dbReference type="EnsemblPlants" id="Ma06_p37880.1"/>
    </source>
</evidence>
<dbReference type="Gramene" id="Ma06_t37880.1">
    <property type="protein sequence ID" value="Ma06_p37880.1"/>
    <property type="gene ID" value="Ma06_g37880"/>
</dbReference>
<feature type="domain" description="AMP-dependent synthetase/ligase" evidence="8">
    <location>
        <begin position="37"/>
        <end position="402"/>
    </location>
</feature>
<evidence type="ECO:0000256" key="7">
    <source>
        <dbReference type="SAM" id="Phobius"/>
    </source>
</evidence>
<dbReference type="OMA" id="GLMQDWP"/>
<dbReference type="EMBL" id="HG996471">
    <property type="protein sequence ID" value="CAG1848610.1"/>
    <property type="molecule type" value="Genomic_DNA"/>
</dbReference>
<evidence type="ECO:0000259" key="9">
    <source>
        <dbReference type="Pfam" id="PF13193"/>
    </source>
</evidence>
<dbReference type="FunFam" id="3.40.50.12780:FF:000003">
    <property type="entry name" value="Long-chain-fatty-acid--CoA ligase FadD"/>
    <property type="match status" value="1"/>
</dbReference>
<dbReference type="InParanoid" id="A0A804JPZ4"/>
<dbReference type="GO" id="GO:0005524">
    <property type="term" value="F:ATP binding"/>
    <property type="evidence" value="ECO:0007669"/>
    <property type="project" value="UniProtKB-KW"/>
</dbReference>
<evidence type="ECO:0000256" key="3">
    <source>
        <dbReference type="ARBA" id="ARBA00022598"/>
    </source>
</evidence>
<dbReference type="EnsemblPlants" id="Ma06_t37880.1">
    <property type="protein sequence ID" value="Ma06_p37880.1"/>
    <property type="gene ID" value="Ma06_g37880"/>
</dbReference>
<comment type="similarity">
    <text evidence="1">Belongs to the ATP-dependent AMP-binding enzyme family.</text>
</comment>
<keyword evidence="7" id="KW-1133">Transmembrane helix</keyword>
<dbReference type="PROSITE" id="PS00455">
    <property type="entry name" value="AMP_BINDING"/>
    <property type="match status" value="1"/>
</dbReference>
<dbReference type="PANTHER" id="PTHR24096">
    <property type="entry name" value="LONG-CHAIN-FATTY-ACID--COA LIGASE"/>
    <property type="match status" value="1"/>
</dbReference>
<dbReference type="Gene3D" id="3.40.50.12780">
    <property type="entry name" value="N-terminal domain of ligase-like"/>
    <property type="match status" value="1"/>
</dbReference>
<protein>
    <recommendedName>
        <fullName evidence="2">4-coumarate--CoA ligase</fullName>
        <ecNumber evidence="2">6.2.1.12</ecNumber>
    </recommendedName>
</protein>
<dbReference type="InterPro" id="IPR000873">
    <property type="entry name" value="AMP-dep_synth/lig_dom"/>
</dbReference>
<evidence type="ECO:0000313" key="12">
    <source>
        <dbReference type="Proteomes" id="UP000012960"/>
    </source>
</evidence>
<gene>
    <name evidence="10" type="ORF">GSMUA_184060.1</name>
</gene>
<reference evidence="10" key="1">
    <citation type="submission" date="2021-03" db="EMBL/GenBank/DDBJ databases">
        <authorList>
            <consortium name="Genoscope - CEA"/>
            <person name="William W."/>
        </authorList>
    </citation>
    <scope>NUCLEOTIDE SEQUENCE</scope>
    <source>
        <strain evidence="10">Doubled-haploid Pahang</strain>
    </source>
</reference>
<reference evidence="11" key="2">
    <citation type="submission" date="2021-05" db="UniProtKB">
        <authorList>
            <consortium name="EnsemblPlants"/>
        </authorList>
    </citation>
    <scope>IDENTIFICATION</scope>
    <source>
        <strain evidence="11">subsp. malaccensis</strain>
    </source>
</reference>
<dbReference type="PANTHER" id="PTHR24096:SF389">
    <property type="entry name" value="4-COUMARATE--COA LIGASE-LIKE 1"/>
    <property type="match status" value="1"/>
</dbReference>
<name>A0A804JPZ4_MUSAM</name>
<dbReference type="InterPro" id="IPR020845">
    <property type="entry name" value="AMP-binding_CS"/>
</dbReference>
<evidence type="ECO:0000256" key="1">
    <source>
        <dbReference type="ARBA" id="ARBA00006432"/>
    </source>
</evidence>
<dbReference type="GO" id="GO:0009698">
    <property type="term" value="P:phenylpropanoid metabolic process"/>
    <property type="evidence" value="ECO:0007669"/>
    <property type="project" value="UniProtKB-ARBA"/>
</dbReference>
<dbReference type="AlphaFoldDB" id="A0A804JPZ4"/>
<dbReference type="GO" id="GO:0106290">
    <property type="term" value="F:trans-cinnamate-CoA ligase activity"/>
    <property type="evidence" value="ECO:0007669"/>
    <property type="project" value="UniProtKB-ARBA"/>
</dbReference>
<sequence>MGDTCIDGEEQFIFRSKYSSVSIPEHVTLPEFVLGDAEAYADKVAVVEASTGKSYTYREVVRETSRFAKALRLLGLRKGNVVVVALPNIALYPVVALGVMAAGGVFSGVNPLAMPAEIAKQVENSEAKFIVADKLAHDKVKDLGVPVILTGGDQVVGAVAWDDLLQATDRAGTSHHGEKVSPGDLCALPYSSGTTGCSKGVMLTHRNLVANLCSTLFCCGEEMVGQVTTLGLVPLFHIYGITGICCATLRSKGKVVAMDRFELRAFLHALIAHEVDFAPIVPAIMLAMVKSPITNEFNLDKLKLKSVMTAAAPLAPELRAAFEAKFPGVQVQEAYGLTEHSCITLTHGDPRKGHGIAKKNSVGFILPNIEVKFVDPNTGRSLPKNTPGEVCVRSQCVMKGYYKNKEETERTLDQEGWLHTGDIGYIDDDGDLFIVDRMKELIKYKGFQVAPAELEAILVCHPSVEDAAVFSLPDEEAGEIPAACVVMGRDAKESEDDIMGYVASSVSTYKRVRMLNFVDSIPKSASGKIMRRVLRDNMGTGTKPNLCDMIRAQVHRGEASLQTIFRV</sequence>
<keyword evidence="7" id="KW-0812">Transmembrane</keyword>
<keyword evidence="7" id="KW-0472">Membrane</keyword>
<feature type="transmembrane region" description="Helical" evidence="7">
    <location>
        <begin position="81"/>
        <end position="106"/>
    </location>
</feature>